<gene>
    <name evidence="3" type="ORF">ACFP81_11065</name>
</gene>
<keyword evidence="4" id="KW-1185">Reference proteome</keyword>
<comment type="caution">
    <text evidence="3">The sequence shown here is derived from an EMBL/GenBank/DDBJ whole genome shotgun (WGS) entry which is preliminary data.</text>
</comment>
<feature type="transmembrane region" description="Helical" evidence="1">
    <location>
        <begin position="95"/>
        <end position="119"/>
    </location>
</feature>
<dbReference type="InterPro" id="IPR004477">
    <property type="entry name" value="ComEC_N"/>
</dbReference>
<feature type="domain" description="ComEC/Rec2-related protein" evidence="2">
    <location>
        <begin position="2"/>
        <end position="122"/>
    </location>
</feature>
<proteinExistence type="predicted"/>
<reference evidence="4" key="1">
    <citation type="journal article" date="2019" name="Int. J. Syst. Evol. Microbiol.">
        <title>The Global Catalogue of Microorganisms (GCM) 10K type strain sequencing project: providing services to taxonomists for standard genome sequencing and annotation.</title>
        <authorList>
            <consortium name="The Broad Institute Genomics Platform"/>
            <consortium name="The Broad Institute Genome Sequencing Center for Infectious Disease"/>
            <person name="Wu L."/>
            <person name="Ma J."/>
        </authorList>
    </citation>
    <scope>NUCLEOTIDE SEQUENCE [LARGE SCALE GENOMIC DNA]</scope>
    <source>
        <strain evidence="4">CGMCC 1.15772</strain>
    </source>
</reference>
<dbReference type="RefSeq" id="WP_380083509.1">
    <property type="nucleotide sequence ID" value="NZ_JBHSWD010000001.1"/>
</dbReference>
<keyword evidence="1" id="KW-1133">Transmembrane helix</keyword>
<organism evidence="3 4">
    <name type="scientific">Deinococcus lacus</name>
    <dbReference type="NCBI Taxonomy" id="392561"/>
    <lineage>
        <taxon>Bacteria</taxon>
        <taxon>Thermotogati</taxon>
        <taxon>Deinococcota</taxon>
        <taxon>Deinococci</taxon>
        <taxon>Deinococcales</taxon>
        <taxon>Deinococcaceae</taxon>
        <taxon>Deinococcus</taxon>
    </lineage>
</organism>
<dbReference type="Proteomes" id="UP001596297">
    <property type="component" value="Unassembled WGS sequence"/>
</dbReference>
<keyword evidence="1" id="KW-0812">Transmembrane</keyword>
<evidence type="ECO:0000313" key="3">
    <source>
        <dbReference type="EMBL" id="MFC6592480.1"/>
    </source>
</evidence>
<dbReference type="Pfam" id="PF03772">
    <property type="entry name" value="Competence"/>
    <property type="match status" value="1"/>
</dbReference>
<feature type="transmembrane region" description="Helical" evidence="1">
    <location>
        <begin position="35"/>
        <end position="58"/>
    </location>
</feature>
<sequence length="129" mass="13458">MWLLDLGFQLSFLAVMGLLLSPRLAARLPAAWPEWLRLALAATLLAEAATLPLIAGTFGQVPLVGLPANLLAEGIMAALVPLGFVAGLLGPLGSLLAPVIDLLAGALLWVAGTFARFPVLPWGWSARRG</sequence>
<protein>
    <submittedName>
        <fullName evidence="3">ComEC/Rec2 family competence protein</fullName>
    </submittedName>
</protein>
<feature type="transmembrane region" description="Helical" evidence="1">
    <location>
        <begin position="70"/>
        <end position="89"/>
    </location>
</feature>
<dbReference type="EMBL" id="JBHSWD010000001">
    <property type="protein sequence ID" value="MFC6592480.1"/>
    <property type="molecule type" value="Genomic_DNA"/>
</dbReference>
<evidence type="ECO:0000313" key="4">
    <source>
        <dbReference type="Proteomes" id="UP001596297"/>
    </source>
</evidence>
<keyword evidence="1" id="KW-0472">Membrane</keyword>
<accession>A0ABW1YFZ1</accession>
<evidence type="ECO:0000256" key="1">
    <source>
        <dbReference type="SAM" id="Phobius"/>
    </source>
</evidence>
<name>A0ABW1YFZ1_9DEIO</name>
<evidence type="ECO:0000259" key="2">
    <source>
        <dbReference type="Pfam" id="PF03772"/>
    </source>
</evidence>